<dbReference type="Proteomes" id="UP001181693">
    <property type="component" value="Unassembled WGS sequence"/>
</dbReference>
<dbReference type="GO" id="GO:0030971">
    <property type="term" value="F:receptor tyrosine kinase binding"/>
    <property type="evidence" value="ECO:0007669"/>
    <property type="project" value="TreeGrafter"/>
</dbReference>
<feature type="domain" description="Cbl-PTB" evidence="30">
    <location>
        <begin position="29"/>
        <end position="333"/>
    </location>
</feature>
<dbReference type="GO" id="GO:0006511">
    <property type="term" value="P:ubiquitin-dependent protein catabolic process"/>
    <property type="evidence" value="ECO:0007669"/>
    <property type="project" value="UniProtKB-ARBA"/>
</dbReference>
<evidence type="ECO:0000256" key="11">
    <source>
        <dbReference type="ARBA" id="ARBA00022553"/>
    </source>
</evidence>
<evidence type="ECO:0000256" key="8">
    <source>
        <dbReference type="ARBA" id="ARBA00012483"/>
    </source>
</evidence>
<dbReference type="GO" id="GO:0017124">
    <property type="term" value="F:SH3 domain binding"/>
    <property type="evidence" value="ECO:0007669"/>
    <property type="project" value="TreeGrafter"/>
</dbReference>
<dbReference type="AlphaFoldDB" id="A0AAV2ZGP8"/>
<evidence type="ECO:0000256" key="26">
    <source>
        <dbReference type="RuleBase" id="RU367001"/>
    </source>
</evidence>
<dbReference type="InterPro" id="IPR024162">
    <property type="entry name" value="Adaptor_Cbl"/>
</dbReference>
<proteinExistence type="predicted"/>
<dbReference type="GO" id="GO:0001784">
    <property type="term" value="F:phosphotyrosine residue binding"/>
    <property type="evidence" value="ECO:0007669"/>
    <property type="project" value="UniProtKB-UniRule"/>
</dbReference>
<dbReference type="PROSITE" id="PS50030">
    <property type="entry name" value="UBA"/>
    <property type="match status" value="1"/>
</dbReference>
<dbReference type="SUPFAM" id="SSF55550">
    <property type="entry name" value="SH2 domain"/>
    <property type="match status" value="1"/>
</dbReference>
<keyword evidence="19" id="KW-0832">Ubl conjugation</keyword>
<dbReference type="FunFam" id="1.20.930.20:FF:000001">
    <property type="entry name" value="E3 ubiquitin-protein ligase CBL"/>
    <property type="match status" value="1"/>
</dbReference>
<comment type="function">
    <text evidence="2 26">E3 ubiquitin-protein ligase which accepts ubiquitin from specific E2 ubiquitin-conjugating enzymes, and transfers it to substrates, generally promoting their degradation by the proteasome.</text>
</comment>
<dbReference type="PANTHER" id="PTHR23007">
    <property type="entry name" value="CBL"/>
    <property type="match status" value="1"/>
</dbReference>
<dbReference type="SUPFAM" id="SSF47668">
    <property type="entry name" value="N-terminal domain of cbl (N-cbl)"/>
    <property type="match status" value="1"/>
</dbReference>
<evidence type="ECO:0000256" key="15">
    <source>
        <dbReference type="ARBA" id="ARBA00022771"/>
    </source>
</evidence>
<evidence type="ECO:0000256" key="6">
    <source>
        <dbReference type="ARBA" id="ARBA00004555"/>
    </source>
</evidence>
<evidence type="ECO:0000256" key="24">
    <source>
        <dbReference type="ARBA" id="ARBA00067639"/>
    </source>
</evidence>
<evidence type="ECO:0000256" key="27">
    <source>
        <dbReference type="SAM" id="MobiDB-lite"/>
    </source>
</evidence>
<dbReference type="Gene3D" id="1.10.8.10">
    <property type="entry name" value="DNA helicase RuvA subunit, C-terminal domain"/>
    <property type="match status" value="1"/>
</dbReference>
<evidence type="ECO:0000256" key="21">
    <source>
        <dbReference type="ARBA" id="ARBA00023136"/>
    </source>
</evidence>
<keyword evidence="10" id="KW-0963">Cytoplasm</keyword>
<comment type="subcellular location">
    <subcellularLocation>
        <location evidence="4">Cell membrane</location>
    </subcellularLocation>
    <subcellularLocation>
        <location evidence="3">Cell projection</location>
        <location evidence="3">Cilium</location>
    </subcellularLocation>
    <subcellularLocation>
        <location evidence="5">Cytoplasm</location>
    </subcellularLocation>
    <subcellularLocation>
        <location evidence="6">Golgi apparatus</location>
    </subcellularLocation>
</comment>
<dbReference type="SUPFAM" id="SSF47473">
    <property type="entry name" value="EF-hand"/>
    <property type="match status" value="1"/>
</dbReference>
<evidence type="ECO:0000256" key="4">
    <source>
        <dbReference type="ARBA" id="ARBA00004236"/>
    </source>
</evidence>
<evidence type="ECO:0000313" key="31">
    <source>
        <dbReference type="EMBL" id="DBA16141.1"/>
    </source>
</evidence>
<dbReference type="PROSITE" id="PS50089">
    <property type="entry name" value="ZF_RING_2"/>
    <property type="match status" value="1"/>
</dbReference>
<evidence type="ECO:0000256" key="19">
    <source>
        <dbReference type="ARBA" id="ARBA00022843"/>
    </source>
</evidence>
<comment type="pathway">
    <text evidence="7 26">Protein modification; protein ubiquitination.</text>
</comment>
<comment type="domain">
    <text evidence="26">The N-terminus is composed of the phosphotyrosine binding (PTB) domain, a short linker region and the RING-type zinc finger. The PTB domain, which is also called TKB (tyrosine kinase binding) domain, is composed of three different subdomains: a four-helix bundle (4H), a calcium-binding EF hand and a divergent SH2 domain.</text>
</comment>
<evidence type="ECO:0000256" key="20">
    <source>
        <dbReference type="ARBA" id="ARBA00023034"/>
    </source>
</evidence>
<dbReference type="SMART" id="SM00184">
    <property type="entry name" value="RING"/>
    <property type="match status" value="1"/>
</dbReference>
<dbReference type="CDD" id="cd14393">
    <property type="entry name" value="UBA_c-Cbl"/>
    <property type="match status" value="1"/>
</dbReference>
<dbReference type="Gene3D" id="1.10.238.10">
    <property type="entry name" value="EF-hand"/>
    <property type="match status" value="1"/>
</dbReference>
<evidence type="ECO:0000256" key="10">
    <source>
        <dbReference type="ARBA" id="ARBA00022490"/>
    </source>
</evidence>
<organism evidence="31 32">
    <name type="scientific">Pyxicephalus adspersus</name>
    <name type="common">African bullfrog</name>
    <dbReference type="NCBI Taxonomy" id="30357"/>
    <lineage>
        <taxon>Eukaryota</taxon>
        <taxon>Metazoa</taxon>
        <taxon>Chordata</taxon>
        <taxon>Craniata</taxon>
        <taxon>Vertebrata</taxon>
        <taxon>Euteleostomi</taxon>
        <taxon>Amphibia</taxon>
        <taxon>Batrachia</taxon>
        <taxon>Anura</taxon>
        <taxon>Neobatrachia</taxon>
        <taxon>Ranoidea</taxon>
        <taxon>Pyxicephalidae</taxon>
        <taxon>Pyxicephalinae</taxon>
        <taxon>Pyxicephalus</taxon>
    </lineage>
</organism>
<dbReference type="GO" id="GO:0005794">
    <property type="term" value="C:Golgi apparatus"/>
    <property type="evidence" value="ECO:0007669"/>
    <property type="project" value="UniProtKB-SubCell"/>
</dbReference>
<dbReference type="SMART" id="SM00165">
    <property type="entry name" value="UBA"/>
    <property type="match status" value="1"/>
</dbReference>
<feature type="domain" description="UBA" evidence="28">
    <location>
        <begin position="834"/>
        <end position="873"/>
    </location>
</feature>
<evidence type="ECO:0000256" key="13">
    <source>
        <dbReference type="ARBA" id="ARBA00022723"/>
    </source>
</evidence>
<comment type="caution">
    <text evidence="31">The sequence shown here is derived from an EMBL/GenBank/DDBJ whole genome shotgun (WGS) entry which is preliminary data.</text>
</comment>
<dbReference type="InterPro" id="IPR013083">
    <property type="entry name" value="Znf_RING/FYVE/PHD"/>
</dbReference>
<evidence type="ECO:0000256" key="5">
    <source>
        <dbReference type="ARBA" id="ARBA00004496"/>
    </source>
</evidence>
<dbReference type="Pfam" id="PF02761">
    <property type="entry name" value="Cbl_N2"/>
    <property type="match status" value="1"/>
</dbReference>
<evidence type="ECO:0000256" key="18">
    <source>
        <dbReference type="ARBA" id="ARBA00022837"/>
    </source>
</evidence>
<dbReference type="GO" id="GO:0016567">
    <property type="term" value="P:protein ubiquitination"/>
    <property type="evidence" value="ECO:0007669"/>
    <property type="project" value="UniProtKB-ARBA"/>
</dbReference>
<dbReference type="InterPro" id="IPR017907">
    <property type="entry name" value="Znf_RING_CS"/>
</dbReference>
<dbReference type="Pfam" id="PF02262">
    <property type="entry name" value="Cbl_N"/>
    <property type="match status" value="1"/>
</dbReference>
<dbReference type="GO" id="GO:0005509">
    <property type="term" value="F:calcium ion binding"/>
    <property type="evidence" value="ECO:0007669"/>
    <property type="project" value="UniProtKB-UniRule"/>
</dbReference>
<keyword evidence="11" id="KW-0597">Phosphoprotein</keyword>
<keyword evidence="12 26" id="KW-0808">Transferase</keyword>
<dbReference type="InterPro" id="IPR015940">
    <property type="entry name" value="UBA"/>
</dbReference>
<protein>
    <recommendedName>
        <fullName evidence="24 26">E3 ubiquitin-protein ligase CBL</fullName>
        <ecNumber evidence="8 26">2.3.2.27</ecNumber>
    </recommendedName>
</protein>
<feature type="domain" description="RING-type" evidence="29">
    <location>
        <begin position="363"/>
        <end position="402"/>
    </location>
</feature>
<keyword evidence="22" id="KW-0966">Cell projection</keyword>
<comment type="subunit">
    <text evidence="23">Interacts with several SH3 domain-containing proteins and with poly-ubiquitinated proteins.</text>
</comment>
<dbReference type="GO" id="GO:0046875">
    <property type="term" value="F:ephrin receptor binding"/>
    <property type="evidence" value="ECO:0007669"/>
    <property type="project" value="UniProtKB-ARBA"/>
</dbReference>
<dbReference type="PANTHER" id="PTHR23007:SF5">
    <property type="entry name" value="E3 UBIQUITIN-PROTEIN LIGASE CBL"/>
    <property type="match status" value="1"/>
</dbReference>
<evidence type="ECO:0000256" key="12">
    <source>
        <dbReference type="ARBA" id="ARBA00022679"/>
    </source>
</evidence>
<dbReference type="InterPro" id="IPR014742">
    <property type="entry name" value="Adaptor_Cbl_SH2-like"/>
</dbReference>
<evidence type="ECO:0000256" key="17">
    <source>
        <dbReference type="ARBA" id="ARBA00022833"/>
    </source>
</evidence>
<keyword evidence="13 26" id="KW-0479">Metal-binding</keyword>
<dbReference type="PROSITE" id="PS51506">
    <property type="entry name" value="CBL_PTB"/>
    <property type="match status" value="1"/>
</dbReference>
<evidence type="ECO:0000259" key="28">
    <source>
        <dbReference type="PROSITE" id="PS50030"/>
    </source>
</evidence>
<dbReference type="InterPro" id="IPR024159">
    <property type="entry name" value="Cbl_PTB"/>
</dbReference>
<dbReference type="GO" id="GO:0005886">
    <property type="term" value="C:plasma membrane"/>
    <property type="evidence" value="ECO:0007669"/>
    <property type="project" value="UniProtKB-SubCell"/>
</dbReference>
<dbReference type="GO" id="GO:0061630">
    <property type="term" value="F:ubiquitin protein ligase activity"/>
    <property type="evidence" value="ECO:0007669"/>
    <property type="project" value="UniProtKB-EC"/>
</dbReference>
<evidence type="ECO:0000256" key="2">
    <source>
        <dbReference type="ARBA" id="ARBA00003573"/>
    </source>
</evidence>
<name>A0AAV2ZGP8_PYXAD</name>
<dbReference type="GO" id="GO:0005829">
    <property type="term" value="C:cytosol"/>
    <property type="evidence" value="ECO:0007669"/>
    <property type="project" value="UniProtKB-ARBA"/>
</dbReference>
<accession>A0AAV2ZGP8</accession>
<reference evidence="31" key="1">
    <citation type="thesis" date="2020" institute="ProQuest LLC" country="789 East Eisenhower Parkway, Ann Arbor, MI, USA">
        <title>Comparative Genomics and Chromosome Evolution.</title>
        <authorList>
            <person name="Mudd A.B."/>
        </authorList>
    </citation>
    <scope>NUCLEOTIDE SEQUENCE</scope>
    <source>
        <strain evidence="31">1538</strain>
        <tissue evidence="31">Blood</tissue>
    </source>
</reference>
<feature type="compositionally biased region" description="Basic and acidic residues" evidence="27">
    <location>
        <begin position="607"/>
        <end position="616"/>
    </location>
</feature>
<dbReference type="Pfam" id="PF00097">
    <property type="entry name" value="zf-C3HC4"/>
    <property type="match status" value="1"/>
</dbReference>
<dbReference type="GO" id="GO:1902531">
    <property type="term" value="P:regulation of intracellular signal transduction"/>
    <property type="evidence" value="ECO:0007669"/>
    <property type="project" value="UniProtKB-ARBA"/>
</dbReference>
<sequence>MATNLRKGGGLIGLVKDAFQPHHHHPTAQPGAVDRKTVEKCWKLMDKVVRLCQNQRLALKNSPPYILDLLPDTYQHLRTIMSRYEGKMEMLGENEYFRVFMENLMKKTKQTISLFKEGKERMYEENSQPRRNLTKLSLIFSHMLAELKGIFPNGLFQGDTFRITKADAAEFWRKAFGEKTIVPWKIFRHALHEVHPISSGLEAMALKSTIDLTCNDYISVFEFDIFTRLFQPWSSLLRNWNSLAVTHPGYMAFLTYDEVKARLQKFIHKPGSYIFRLSCTRLGQWAIGYVTGDGNILQTIPHNKPLFQALIDGFREGFYLFPDGRNQNPDLTGLCEPTPQDHIKVTQEQYELYCEMGSTFQLCKICAENDKDVKIEPCGHLMCTLCLTSWQESEGQGCPFCRCEIKGTEPIVVDPFDPRGGSMAEMLRQCLDGAPSPCYEDDDDDSGNDSLFMLAGSKVERPPSPLSAAPQAALPPVPPRLDLLHQRAQSSLSSTGVPSPAASNKVPSSLHHKDKPLPVPPALRDLPPPPPPDRPHSIAGEGRPQRRPLPSTPTDKPLPFSSTRPADPWSTRSVPKVPPPSLATNDPWTGGKELTNRHSLPFTLPSHVDERKDRHGSTLSLDNAATSASVELLAGLDMEDPKVKSSSSANAIYSLASRPFPVPKPSLEDHCNSIDDSEYMCPSSRPVIPPVVPKTDVKRPVESIPPGIWSDEQQSERESYETMYNIHCQAAPVVMEPRSDEEECTAMSSNGPEDEDDDDDGYEIPKPHLPMAPARRTLSDISNAVPTFNSATTSRDSGAGLQESSPVPERPPKPFPRRMNSERRPAPPGVDASPLSSEIESLLSQGYSQQDVNKALVIAHNNIEMARNILREFVAIPSPPHVAT</sequence>
<dbReference type="GO" id="GO:0007166">
    <property type="term" value="P:cell surface receptor signaling pathway"/>
    <property type="evidence" value="ECO:0007669"/>
    <property type="project" value="InterPro"/>
</dbReference>
<dbReference type="InterPro" id="IPR014741">
    <property type="entry name" value="Adaptor_Cbl_EF_hand-like"/>
</dbReference>
<keyword evidence="9" id="KW-1003">Cell membrane</keyword>
<dbReference type="PROSITE" id="PS00518">
    <property type="entry name" value="ZF_RING_1"/>
    <property type="match status" value="1"/>
</dbReference>
<keyword evidence="21" id="KW-0472">Membrane</keyword>
<feature type="region of interest" description="Disordered" evidence="27">
    <location>
        <begin position="458"/>
        <end position="622"/>
    </location>
</feature>
<dbReference type="InterPro" id="IPR036860">
    <property type="entry name" value="SH2_dom_sf"/>
</dbReference>
<dbReference type="InterPro" id="IPR036537">
    <property type="entry name" value="Adaptor_Cbl_N_dom_sf"/>
</dbReference>
<evidence type="ECO:0000256" key="1">
    <source>
        <dbReference type="ARBA" id="ARBA00000900"/>
    </source>
</evidence>
<dbReference type="Pfam" id="PF00627">
    <property type="entry name" value="UBA"/>
    <property type="match status" value="1"/>
</dbReference>
<dbReference type="InterPro" id="IPR011992">
    <property type="entry name" value="EF-hand-dom_pair"/>
</dbReference>
<dbReference type="GO" id="GO:0005929">
    <property type="term" value="C:cilium"/>
    <property type="evidence" value="ECO:0007669"/>
    <property type="project" value="UniProtKB-SubCell"/>
</dbReference>
<evidence type="ECO:0000256" key="22">
    <source>
        <dbReference type="ARBA" id="ARBA00023273"/>
    </source>
</evidence>
<dbReference type="SUPFAM" id="SSF46934">
    <property type="entry name" value="UBA-like"/>
    <property type="match status" value="1"/>
</dbReference>
<feature type="compositionally biased region" description="Polar residues" evidence="27">
    <location>
        <begin position="779"/>
        <end position="796"/>
    </location>
</feature>
<keyword evidence="20" id="KW-0333">Golgi apparatus</keyword>
<evidence type="ECO:0000256" key="23">
    <source>
        <dbReference type="ARBA" id="ARBA00064467"/>
    </source>
</evidence>
<dbReference type="FunFam" id="3.30.505.10:FF:000154">
    <property type="entry name" value="E3 ubiquitin-protein ligase CBL"/>
    <property type="match status" value="1"/>
</dbReference>
<feature type="region of interest" description="Disordered" evidence="27">
    <location>
        <begin position="685"/>
        <end position="717"/>
    </location>
</feature>
<gene>
    <name evidence="31" type="ORF">GDO54_003564</name>
</gene>
<keyword evidence="14" id="KW-0677">Repeat</keyword>
<evidence type="ECO:0000256" key="3">
    <source>
        <dbReference type="ARBA" id="ARBA00004138"/>
    </source>
</evidence>
<feature type="region of interest" description="Disordered" evidence="27">
    <location>
        <begin position="731"/>
        <end position="837"/>
    </location>
</feature>
<dbReference type="InterPro" id="IPR009060">
    <property type="entry name" value="UBA-like_sf"/>
</dbReference>
<keyword evidence="17 26" id="KW-0862">Zinc</keyword>
<keyword evidence="32" id="KW-1185">Reference proteome</keyword>
<dbReference type="CDD" id="cd09920">
    <property type="entry name" value="SH2_Cbl-b_TKB"/>
    <property type="match status" value="1"/>
</dbReference>
<evidence type="ECO:0000313" key="32">
    <source>
        <dbReference type="Proteomes" id="UP001181693"/>
    </source>
</evidence>
<keyword evidence="15 25" id="KW-0863">Zinc-finger</keyword>
<evidence type="ECO:0000256" key="16">
    <source>
        <dbReference type="ARBA" id="ARBA00022786"/>
    </source>
</evidence>
<evidence type="ECO:0000256" key="14">
    <source>
        <dbReference type="ARBA" id="ARBA00022737"/>
    </source>
</evidence>
<feature type="compositionally biased region" description="Pro residues" evidence="27">
    <location>
        <begin position="517"/>
        <end position="532"/>
    </location>
</feature>
<dbReference type="GO" id="GO:0042059">
    <property type="term" value="P:negative regulation of epidermal growth factor receptor signaling pathway"/>
    <property type="evidence" value="ECO:0007669"/>
    <property type="project" value="UniProtKB-ARBA"/>
</dbReference>
<dbReference type="InterPro" id="IPR003153">
    <property type="entry name" value="Adaptor_Cbl_N_hlx"/>
</dbReference>
<dbReference type="InterPro" id="IPR001841">
    <property type="entry name" value="Znf_RING"/>
</dbReference>
<comment type="catalytic activity">
    <reaction evidence="1 26">
        <text>S-ubiquitinyl-[E2 ubiquitin-conjugating enzyme]-L-cysteine + [acceptor protein]-L-lysine = [E2 ubiquitin-conjugating enzyme]-L-cysteine + N(6)-ubiquitinyl-[acceptor protein]-L-lysine.</text>
        <dbReference type="EC" id="2.3.2.27"/>
    </reaction>
</comment>
<evidence type="ECO:0000259" key="30">
    <source>
        <dbReference type="PROSITE" id="PS51506"/>
    </source>
</evidence>
<dbReference type="FunFam" id="3.30.40.10:FF:000015">
    <property type="entry name" value="E3 ubiquitin-protein ligase CBL"/>
    <property type="match status" value="1"/>
</dbReference>
<dbReference type="Pfam" id="PF02762">
    <property type="entry name" value="Cbl_N3"/>
    <property type="match status" value="1"/>
</dbReference>
<feature type="compositionally biased region" description="Acidic residues" evidence="27">
    <location>
        <begin position="752"/>
        <end position="762"/>
    </location>
</feature>
<evidence type="ECO:0000259" key="29">
    <source>
        <dbReference type="PROSITE" id="PS50089"/>
    </source>
</evidence>
<dbReference type="Gene3D" id="1.20.930.20">
    <property type="entry name" value="Adaptor protein Cbl, N-terminal domain"/>
    <property type="match status" value="1"/>
</dbReference>
<keyword evidence="16 26" id="KW-0833">Ubl conjugation pathway</keyword>
<dbReference type="FunFam" id="1.10.8.10:FF:000030">
    <property type="entry name" value="E3 ubiquitin-protein ligase CBL"/>
    <property type="match status" value="1"/>
</dbReference>
<evidence type="ECO:0000256" key="9">
    <source>
        <dbReference type="ARBA" id="ARBA00022475"/>
    </source>
</evidence>
<evidence type="ECO:0000256" key="7">
    <source>
        <dbReference type="ARBA" id="ARBA00004906"/>
    </source>
</evidence>
<evidence type="ECO:0000256" key="25">
    <source>
        <dbReference type="PROSITE-ProRule" id="PRU00175"/>
    </source>
</evidence>
<dbReference type="Gene3D" id="3.30.505.10">
    <property type="entry name" value="SH2 domain"/>
    <property type="match status" value="1"/>
</dbReference>
<dbReference type="CDD" id="cd16708">
    <property type="entry name" value="RING-HC_Cbl"/>
    <property type="match status" value="1"/>
</dbReference>
<dbReference type="Gene3D" id="3.30.40.10">
    <property type="entry name" value="Zinc/RING finger domain, C3HC4 (zinc finger)"/>
    <property type="match status" value="1"/>
</dbReference>
<dbReference type="InterPro" id="IPR018957">
    <property type="entry name" value="Znf_C3HC4_RING-type"/>
</dbReference>
<dbReference type="GO" id="GO:0045121">
    <property type="term" value="C:membrane raft"/>
    <property type="evidence" value="ECO:0007669"/>
    <property type="project" value="TreeGrafter"/>
</dbReference>
<dbReference type="FunFam" id="1.10.238.10:FF:000022">
    <property type="entry name" value="E3 ubiquitin-protein ligase CBL"/>
    <property type="match status" value="1"/>
</dbReference>
<dbReference type="SUPFAM" id="SSF57850">
    <property type="entry name" value="RING/U-box"/>
    <property type="match status" value="1"/>
</dbReference>
<dbReference type="EMBL" id="DYDO01000011">
    <property type="protein sequence ID" value="DBA16141.1"/>
    <property type="molecule type" value="Genomic_DNA"/>
</dbReference>
<dbReference type="GO" id="GO:0008270">
    <property type="term" value="F:zinc ion binding"/>
    <property type="evidence" value="ECO:0007669"/>
    <property type="project" value="UniProtKB-KW"/>
</dbReference>
<keyword evidence="18 26" id="KW-0106">Calcium</keyword>
<feature type="compositionally biased region" description="Polar residues" evidence="27">
    <location>
        <begin position="487"/>
        <end position="507"/>
    </location>
</feature>
<dbReference type="EC" id="2.3.2.27" evidence="8 26"/>